<dbReference type="Proteomes" id="UP000829685">
    <property type="component" value="Unassembled WGS sequence"/>
</dbReference>
<dbReference type="InterPro" id="IPR031348">
    <property type="entry name" value="PigL_N"/>
</dbReference>
<sequence>MRDWITQQYLQGDINDFRAMLASYKSTITIALASANLCITAISPGVLEDYKDTVSDTSSDIDAHMRELQEKIDRLKSGDTTAMQDVAVEWQALLEEKESTKQGLKWRSWP</sequence>
<reference evidence="2" key="1">
    <citation type="submission" date="2021-03" db="EMBL/GenBank/DDBJ databases">
        <title>Revisited historic fungal species revealed as producer of novel bioactive compounds through whole genome sequencing and comparative genomics.</title>
        <authorList>
            <person name="Vignolle G.A."/>
            <person name="Hochenegger N."/>
            <person name="Mach R.L."/>
            <person name="Mach-Aigner A.R."/>
            <person name="Javad Rahimi M."/>
            <person name="Salim K.A."/>
            <person name="Chan C.M."/>
            <person name="Lim L.B.L."/>
            <person name="Cai F."/>
            <person name="Druzhinina I.S."/>
            <person name="U'Ren J.M."/>
            <person name="Derntl C."/>
        </authorList>
    </citation>
    <scope>NUCLEOTIDE SEQUENCE</scope>
    <source>
        <strain evidence="2">TUCIM 5799</strain>
    </source>
</reference>
<proteinExistence type="predicted"/>
<dbReference type="Pfam" id="PF17111">
    <property type="entry name" value="PigL_N"/>
    <property type="match status" value="1"/>
</dbReference>
<name>A0A9Q0AIG8_9PEZI</name>
<accession>A0A9Q0AIG8</accession>
<evidence type="ECO:0000313" key="3">
    <source>
        <dbReference type="Proteomes" id="UP000829685"/>
    </source>
</evidence>
<protein>
    <recommendedName>
        <fullName evidence="1">Azaphilone pigments biosynthesis cluster protein L N-terminal domain-containing protein</fullName>
    </recommendedName>
</protein>
<organism evidence="2 3">
    <name type="scientific">Neoarthrinium moseri</name>
    <dbReference type="NCBI Taxonomy" id="1658444"/>
    <lineage>
        <taxon>Eukaryota</taxon>
        <taxon>Fungi</taxon>
        <taxon>Dikarya</taxon>
        <taxon>Ascomycota</taxon>
        <taxon>Pezizomycotina</taxon>
        <taxon>Sordariomycetes</taxon>
        <taxon>Xylariomycetidae</taxon>
        <taxon>Amphisphaeriales</taxon>
        <taxon>Apiosporaceae</taxon>
        <taxon>Neoarthrinium</taxon>
    </lineage>
</organism>
<dbReference type="EMBL" id="JAFIMR010000079">
    <property type="protein sequence ID" value="KAI1849026.1"/>
    <property type="molecule type" value="Genomic_DNA"/>
</dbReference>
<feature type="domain" description="Azaphilone pigments biosynthesis cluster protein L N-terminal" evidence="1">
    <location>
        <begin position="1"/>
        <end position="105"/>
    </location>
</feature>
<comment type="caution">
    <text evidence="2">The sequence shown here is derived from an EMBL/GenBank/DDBJ whole genome shotgun (WGS) entry which is preliminary data.</text>
</comment>
<dbReference type="AlphaFoldDB" id="A0A9Q0AIG8"/>
<gene>
    <name evidence="2" type="ORF">JX265_013676</name>
</gene>
<evidence type="ECO:0000259" key="1">
    <source>
        <dbReference type="Pfam" id="PF17111"/>
    </source>
</evidence>
<evidence type="ECO:0000313" key="2">
    <source>
        <dbReference type="EMBL" id="KAI1849026.1"/>
    </source>
</evidence>
<keyword evidence="3" id="KW-1185">Reference proteome</keyword>